<dbReference type="EMBL" id="AM905950">
    <property type="protein sequence ID" value="CAP20252.1"/>
    <property type="molecule type" value="Genomic_DNA"/>
</dbReference>
<reference evidence="2" key="1">
    <citation type="journal article" date="2008" name="J. Bacteriol.">
        <title>Genetic and functional properties of the self-transmissible Yersinia enterocolitica plasmid pYE854, which mobilizes the virulence plasmid pYV.</title>
        <authorList>
            <person name="Hammerl J.A."/>
            <person name="Klein I."/>
            <person name="Lanka E."/>
            <person name="Appel B."/>
            <person name="Hertwig S."/>
        </authorList>
    </citation>
    <scope>NUCLEOTIDE SEQUENCE [LARGE SCALE GENOMIC DNA]</scope>
    <source>
        <strain evidence="2">29854</strain>
        <plasmid evidence="2">pYE854</plasmid>
    </source>
</reference>
<evidence type="ECO:0000256" key="1">
    <source>
        <dbReference type="SAM" id="Phobius"/>
    </source>
</evidence>
<protein>
    <submittedName>
        <fullName evidence="2">Uncharacterized protein</fullName>
    </submittedName>
</protein>
<keyword evidence="1" id="KW-0472">Membrane</keyword>
<dbReference type="AlphaFoldDB" id="B0RKV5"/>
<proteinExistence type="predicted"/>
<geneLocation type="plasmid" evidence="2">
    <name>pYE854</name>
</geneLocation>
<feature type="transmembrane region" description="Helical" evidence="1">
    <location>
        <begin position="7"/>
        <end position="26"/>
    </location>
</feature>
<evidence type="ECO:0000313" key="2">
    <source>
        <dbReference type="EMBL" id="CAP20252.1"/>
    </source>
</evidence>
<keyword evidence="1" id="KW-1133">Transmembrane helix</keyword>
<keyword evidence="2" id="KW-0614">Plasmid</keyword>
<name>B0RKV5_YEREN</name>
<accession>B0RKV5</accession>
<organism evidence="2">
    <name type="scientific">Yersinia enterocolitica</name>
    <dbReference type="NCBI Taxonomy" id="630"/>
    <lineage>
        <taxon>Bacteria</taxon>
        <taxon>Pseudomonadati</taxon>
        <taxon>Pseudomonadota</taxon>
        <taxon>Gammaproteobacteria</taxon>
        <taxon>Enterobacterales</taxon>
        <taxon>Yersiniaceae</taxon>
        <taxon>Yersinia</taxon>
    </lineage>
</organism>
<sequence length="66" mass="7827">MVRKQRMVFALTNYIFFPVGASVVYLRVCQRDTKTVVQIRGVHYRITLAHWQVWEEPSVPLVKCMM</sequence>
<keyword evidence="1" id="KW-0812">Transmembrane</keyword>